<comment type="caution">
    <text evidence="10">Lacks conserved residue(s) required for the propagation of feature annotation.</text>
</comment>
<dbReference type="GO" id="GO:0005886">
    <property type="term" value="C:plasma membrane"/>
    <property type="evidence" value="ECO:0007669"/>
    <property type="project" value="UniProtKB-SubCell"/>
</dbReference>
<evidence type="ECO:0000313" key="11">
    <source>
        <dbReference type="EMBL" id="AXM05206.1"/>
    </source>
</evidence>
<evidence type="ECO:0000256" key="9">
    <source>
        <dbReference type="ARBA" id="ARBA00023224"/>
    </source>
</evidence>
<reference evidence="11" key="1">
    <citation type="journal article" date="2018" name="Insect Mol. Biol.">
        <title>An odorant receptor mediates the attractiveness of cis-jasmone to Campoletis chlorideae, the endoparasitoid of Helicoverpa armigera.</title>
        <authorList>
            <person name="Sun Y.L."/>
            <person name="Dong J.F."/>
            <person name="Ning C."/>
            <person name="Ding P.P."/>
            <person name="Huang L.Q."/>
            <person name="Sun J.G."/>
            <person name="Wang C.Z."/>
        </authorList>
    </citation>
    <scope>NUCLEOTIDE SEQUENCE</scope>
    <source>
        <strain evidence="11">CchlOR83</strain>
    </source>
</reference>
<evidence type="ECO:0000256" key="3">
    <source>
        <dbReference type="ARBA" id="ARBA00022606"/>
    </source>
</evidence>
<feature type="transmembrane region" description="Helical" evidence="10">
    <location>
        <begin position="175"/>
        <end position="197"/>
    </location>
</feature>
<feature type="transmembrane region" description="Helical" evidence="10">
    <location>
        <begin position="277"/>
        <end position="299"/>
    </location>
</feature>
<evidence type="ECO:0000256" key="5">
    <source>
        <dbReference type="ARBA" id="ARBA00022725"/>
    </source>
</evidence>
<evidence type="ECO:0000256" key="4">
    <source>
        <dbReference type="ARBA" id="ARBA00022692"/>
    </source>
</evidence>
<keyword evidence="9 10" id="KW-0807">Transducer</keyword>
<dbReference type="GO" id="GO:0004984">
    <property type="term" value="F:olfactory receptor activity"/>
    <property type="evidence" value="ECO:0007669"/>
    <property type="project" value="InterPro"/>
</dbReference>
<dbReference type="AlphaFoldDB" id="A0A346D436"/>
<sequence length="386" mass="44207">MTLDDFDRAKHLFKLNEQVFAVMGIWPLQSTYVKFAVWLIYHVVHTCAVTADFVEVFGNFDLMVLNISENAWNVMVISKMLVMRFSRTLVGLTQRVIEAVDEKSFESLEEKKMYLAYNRVAKIFFKLWVLMGIVTSVAIHMKPLEVVLRAYRTRVFFDLDATAFWLMWTYQLPEIYLNTFQTATIGYLFSLILHVCGQMSVLAHRIKNIELGPREEDRSSKLVFQDIVKRHRSILGLVADINKVFNLLLLEELVVCTLLIGLAAYNVILNLDNADKTVILASMLESATILLLIYGYCVAGEYLITESTNLHAAYYQCQWYEMSDSFNKQLIICMIGSCKPIQLMGGGFYIFSLVSFTGVSMNFVNYITNTNEGCKICNLSNSHCNE</sequence>
<evidence type="ECO:0000256" key="1">
    <source>
        <dbReference type="ARBA" id="ARBA00004651"/>
    </source>
</evidence>
<evidence type="ECO:0000256" key="10">
    <source>
        <dbReference type="RuleBase" id="RU351113"/>
    </source>
</evidence>
<evidence type="ECO:0000256" key="6">
    <source>
        <dbReference type="ARBA" id="ARBA00022989"/>
    </source>
</evidence>
<keyword evidence="7 10" id="KW-0472">Membrane</keyword>
<feature type="transmembrane region" description="Helical" evidence="10">
    <location>
        <begin position="348"/>
        <end position="367"/>
    </location>
</feature>
<name>A0A346D436_9HYME</name>
<evidence type="ECO:0000256" key="8">
    <source>
        <dbReference type="ARBA" id="ARBA00023170"/>
    </source>
</evidence>
<proteinExistence type="evidence at transcript level"/>
<accession>A0A346D436</accession>
<dbReference type="InterPro" id="IPR004117">
    <property type="entry name" value="7tm6_olfct_rcpt"/>
</dbReference>
<protein>
    <recommendedName>
        <fullName evidence="10">Odorant receptor</fullName>
    </recommendedName>
</protein>
<dbReference type="GO" id="GO:0005549">
    <property type="term" value="F:odorant binding"/>
    <property type="evidence" value="ECO:0007669"/>
    <property type="project" value="InterPro"/>
</dbReference>
<feature type="transmembrane region" description="Helical" evidence="10">
    <location>
        <begin position="244"/>
        <end position="265"/>
    </location>
</feature>
<evidence type="ECO:0000256" key="2">
    <source>
        <dbReference type="ARBA" id="ARBA00022475"/>
    </source>
</evidence>
<keyword evidence="6 10" id="KW-1133">Transmembrane helix</keyword>
<feature type="transmembrane region" description="Helical" evidence="10">
    <location>
        <begin position="123"/>
        <end position="141"/>
    </location>
</feature>
<comment type="subcellular location">
    <subcellularLocation>
        <location evidence="1 10">Cell membrane</location>
        <topology evidence="1 10">Multi-pass membrane protein</topology>
    </subcellularLocation>
</comment>
<dbReference type="Pfam" id="PF02949">
    <property type="entry name" value="7tm_6"/>
    <property type="match status" value="1"/>
</dbReference>
<dbReference type="PANTHER" id="PTHR21137">
    <property type="entry name" value="ODORANT RECEPTOR"/>
    <property type="match status" value="1"/>
</dbReference>
<keyword evidence="4 10" id="KW-0812">Transmembrane</keyword>
<organism evidence="11">
    <name type="scientific">Campoletis chlorideae</name>
    <dbReference type="NCBI Taxonomy" id="219166"/>
    <lineage>
        <taxon>Eukaryota</taxon>
        <taxon>Metazoa</taxon>
        <taxon>Ecdysozoa</taxon>
        <taxon>Arthropoda</taxon>
        <taxon>Hexapoda</taxon>
        <taxon>Insecta</taxon>
        <taxon>Pterygota</taxon>
        <taxon>Neoptera</taxon>
        <taxon>Endopterygota</taxon>
        <taxon>Hymenoptera</taxon>
        <taxon>Apocrita</taxon>
        <taxon>Ichneumonoidea</taxon>
        <taxon>Ichneumonidae</taxon>
        <taxon>Campopleginae</taxon>
        <taxon>Dusona group</taxon>
        <taxon>Campoletis</taxon>
    </lineage>
</organism>
<dbReference type="EMBL" id="MG859378">
    <property type="protein sequence ID" value="AXM05206.1"/>
    <property type="molecule type" value="mRNA"/>
</dbReference>
<dbReference type="PANTHER" id="PTHR21137:SF35">
    <property type="entry name" value="ODORANT RECEPTOR 19A-RELATED"/>
    <property type="match status" value="1"/>
</dbReference>
<evidence type="ECO:0000256" key="7">
    <source>
        <dbReference type="ARBA" id="ARBA00023136"/>
    </source>
</evidence>
<comment type="similarity">
    <text evidence="10">Belongs to the insect chemoreceptor superfamily. Heteromeric odorant receptor channel (TC 1.A.69) family.</text>
</comment>
<keyword evidence="5 10" id="KW-0552">Olfaction</keyword>
<reference evidence="11" key="2">
    <citation type="submission" date="2018-01" db="EMBL/GenBank/DDBJ databases">
        <authorList>
            <person name="Gaut B.S."/>
            <person name="Morton B.R."/>
            <person name="Clegg M.T."/>
            <person name="Duvall M.R."/>
        </authorList>
    </citation>
    <scope>NUCLEOTIDE SEQUENCE</scope>
    <source>
        <strain evidence="11">CchlOR83</strain>
    </source>
</reference>
<dbReference type="GO" id="GO:0007165">
    <property type="term" value="P:signal transduction"/>
    <property type="evidence" value="ECO:0007669"/>
    <property type="project" value="UniProtKB-KW"/>
</dbReference>
<keyword evidence="2" id="KW-1003">Cell membrane</keyword>
<keyword evidence="8 10" id="KW-0675">Receptor</keyword>
<keyword evidence="3 10" id="KW-0716">Sensory transduction</keyword>